<reference evidence="1 2" key="1">
    <citation type="submission" date="2015-12" db="EMBL/GenBank/DDBJ databases">
        <title>Haloprofundus marisrubri gen. nov., sp. nov., an extremely halophilic archaeon isolated from the Discovery deep brine-seawater interface in the Red Sea.</title>
        <authorList>
            <person name="Zhang G."/>
            <person name="Stingl U."/>
            <person name="Rashid M."/>
        </authorList>
    </citation>
    <scope>NUCLEOTIDE SEQUENCE [LARGE SCALE GENOMIC DNA]</scope>
    <source>
        <strain evidence="1 2">SB9</strain>
    </source>
</reference>
<dbReference type="OrthoDB" id="190410at2157"/>
<evidence type="ECO:0000313" key="1">
    <source>
        <dbReference type="EMBL" id="KTG07896.1"/>
    </source>
</evidence>
<protein>
    <recommendedName>
        <fullName evidence="3">Small CPxCG-related zinc finger protein</fullName>
    </recommendedName>
</protein>
<dbReference type="Pfam" id="PF24442">
    <property type="entry name" value="DUF7561"/>
    <property type="match status" value="1"/>
</dbReference>
<gene>
    <name evidence="1" type="ORF">AUR64_01280</name>
</gene>
<sequence length="67" mass="7160">MAKARCDGCNLKIRISGGIGDFWSFDYGPSGGMALELADGTDCLLCFDCIEQLPEDRDVTAADVKAL</sequence>
<evidence type="ECO:0000313" key="2">
    <source>
        <dbReference type="Proteomes" id="UP000054387"/>
    </source>
</evidence>
<dbReference type="Proteomes" id="UP000054387">
    <property type="component" value="Unassembled WGS sequence"/>
</dbReference>
<dbReference type="AlphaFoldDB" id="A0A0W1R3I6"/>
<dbReference type="InterPro" id="IPR055983">
    <property type="entry name" value="DUF7561"/>
</dbReference>
<dbReference type="STRING" id="1514971.AUR64_01280"/>
<keyword evidence="2" id="KW-1185">Reference proteome</keyword>
<proteinExistence type="predicted"/>
<evidence type="ECO:0008006" key="3">
    <source>
        <dbReference type="Google" id="ProtNLM"/>
    </source>
</evidence>
<name>A0A0W1R3I6_9EURY</name>
<accession>A0A0W1R3I6</accession>
<dbReference type="RefSeq" id="WP_058583324.1">
    <property type="nucleotide sequence ID" value="NZ_LOPU01000037.1"/>
</dbReference>
<organism evidence="1 2">
    <name type="scientific">Haloprofundus marisrubri</name>
    <dbReference type="NCBI Taxonomy" id="1514971"/>
    <lineage>
        <taxon>Archaea</taxon>
        <taxon>Methanobacteriati</taxon>
        <taxon>Methanobacteriota</taxon>
        <taxon>Stenosarchaea group</taxon>
        <taxon>Halobacteria</taxon>
        <taxon>Halobacteriales</taxon>
        <taxon>Haloferacaceae</taxon>
        <taxon>Haloprofundus</taxon>
    </lineage>
</organism>
<comment type="caution">
    <text evidence="1">The sequence shown here is derived from an EMBL/GenBank/DDBJ whole genome shotgun (WGS) entry which is preliminary data.</text>
</comment>
<dbReference type="EMBL" id="LOPU01000037">
    <property type="protein sequence ID" value="KTG07896.1"/>
    <property type="molecule type" value="Genomic_DNA"/>
</dbReference>